<keyword evidence="15" id="KW-1185">Reference proteome</keyword>
<dbReference type="RefSeq" id="WP_125137586.1">
    <property type="nucleotide sequence ID" value="NZ_LR130778.1"/>
</dbReference>
<evidence type="ECO:0000256" key="4">
    <source>
        <dbReference type="ARBA" id="ARBA00022553"/>
    </source>
</evidence>
<dbReference type="Gene3D" id="1.10.10.60">
    <property type="entry name" value="Homeodomain-like"/>
    <property type="match status" value="2"/>
</dbReference>
<dbReference type="Pfam" id="PF00072">
    <property type="entry name" value="Response_reg"/>
    <property type="match status" value="1"/>
</dbReference>
<evidence type="ECO:0000256" key="1">
    <source>
        <dbReference type="ARBA" id="ARBA00004496"/>
    </source>
</evidence>
<evidence type="ECO:0000256" key="7">
    <source>
        <dbReference type="ARBA" id="ARBA00023125"/>
    </source>
</evidence>
<feature type="coiled-coil region" evidence="11">
    <location>
        <begin position="109"/>
        <end position="143"/>
    </location>
</feature>
<dbReference type="InterPro" id="IPR001789">
    <property type="entry name" value="Sig_transdc_resp-reg_receiver"/>
</dbReference>
<dbReference type="KEGG" id="cbar:PATL70BA_2556"/>
<keyword evidence="8" id="KW-0804">Transcription</keyword>
<dbReference type="Gene3D" id="3.40.50.2300">
    <property type="match status" value="1"/>
</dbReference>
<reference evidence="14 15" key="1">
    <citation type="submission" date="2018-09" db="EMBL/GenBank/DDBJ databases">
        <authorList>
            <person name="Postec A."/>
        </authorList>
    </citation>
    <scope>NUCLEOTIDE SEQUENCE [LARGE SCALE GENOMIC DNA]</scope>
    <source>
        <strain evidence="14">70B-A</strain>
    </source>
</reference>
<dbReference type="PROSITE" id="PS01124">
    <property type="entry name" value="HTH_ARAC_FAMILY_2"/>
    <property type="match status" value="1"/>
</dbReference>
<dbReference type="Pfam" id="PF12833">
    <property type="entry name" value="HTH_18"/>
    <property type="match status" value="1"/>
</dbReference>
<evidence type="ECO:0000259" key="13">
    <source>
        <dbReference type="PROSITE" id="PS50110"/>
    </source>
</evidence>
<keyword evidence="7" id="KW-0238">DNA-binding</keyword>
<dbReference type="GO" id="GO:0005737">
    <property type="term" value="C:cytoplasm"/>
    <property type="evidence" value="ECO:0007669"/>
    <property type="project" value="UniProtKB-SubCell"/>
</dbReference>
<dbReference type="OrthoDB" id="324626at2"/>
<protein>
    <recommendedName>
        <fullName evidence="2">Stage 0 sporulation protein A homolog</fullName>
    </recommendedName>
</protein>
<evidence type="ECO:0000256" key="8">
    <source>
        <dbReference type="ARBA" id="ARBA00023163"/>
    </source>
</evidence>
<sequence length="529" mass="61651">MFKLMIADDEQIVVDGIEFMVKDLFDNIEVVAKVNSGREAIEATMTVVPDIVLMDIKMPGINGIEAITNIKKRHHNTKFVIISAYEQFEYAKQAVELGVSDYILKPVSFDNLKQVLIKIMSEIEEERQQKKREIENREKLEKVIPVLEHGFIYSILMNTDYRDELYKYRDLFEINKELAYIMVLEFTEEGEGSQNVIGTGVRTQSFYPKVQSIIKYKCKCIIGPMIINRITIMIYEDQFEKEYEQRVKAIKLAESIQTAINEWIDVKIHIGIGSCYKLDKIKNSLEEAFHTLNRISGDPSLHINDILEREPNDGEYTYVDIKGDETHIIQLIESGNEELLVKELGVFFNKIEKKFGSSLLDMTNIMTEMMVMVLSCSFRHNLDEGEVGYSTYLGELRRIEHVIELQNWCLRKMVYVSQMIQSKRHLHISKIVLKAKEYIDARYNEELSLTDISKEVAISPQYFSKIFKEEIGLSFVEYVREKRMDVAKELLKTKNYSVKEICYKIGYNDPNYFSRLFKKLVGVSPTDFK</sequence>
<dbReference type="InterPro" id="IPR018062">
    <property type="entry name" value="HTH_AraC-typ_CS"/>
</dbReference>
<evidence type="ECO:0000256" key="11">
    <source>
        <dbReference type="SAM" id="Coils"/>
    </source>
</evidence>
<dbReference type="PROSITE" id="PS00041">
    <property type="entry name" value="HTH_ARAC_FAMILY_1"/>
    <property type="match status" value="1"/>
</dbReference>
<keyword evidence="11" id="KW-0175">Coiled coil</keyword>
<evidence type="ECO:0000256" key="6">
    <source>
        <dbReference type="ARBA" id="ARBA00023015"/>
    </source>
</evidence>
<keyword evidence="6" id="KW-0805">Transcription regulation</keyword>
<dbReference type="SUPFAM" id="SSF46689">
    <property type="entry name" value="Homeodomain-like"/>
    <property type="match status" value="2"/>
</dbReference>
<comment type="function">
    <text evidence="9">May play the central regulatory role in sporulation. It may be an element of the effector pathway responsible for the activation of sporulation genes in response to nutritional stress. Spo0A may act in concert with spo0H (a sigma factor) to control the expression of some genes that are critical to the sporulation process.</text>
</comment>
<evidence type="ECO:0000256" key="10">
    <source>
        <dbReference type="PROSITE-ProRule" id="PRU00169"/>
    </source>
</evidence>
<dbReference type="GO" id="GO:0043565">
    <property type="term" value="F:sequence-specific DNA binding"/>
    <property type="evidence" value="ECO:0007669"/>
    <property type="project" value="InterPro"/>
</dbReference>
<dbReference type="InterPro" id="IPR018060">
    <property type="entry name" value="HTH_AraC"/>
</dbReference>
<dbReference type="PANTHER" id="PTHR42713:SF3">
    <property type="entry name" value="TRANSCRIPTIONAL REGULATORY PROTEIN HPTR"/>
    <property type="match status" value="1"/>
</dbReference>
<organism evidence="14 15">
    <name type="scientific">Petrocella atlantisensis</name>
    <dbReference type="NCBI Taxonomy" id="2173034"/>
    <lineage>
        <taxon>Bacteria</taxon>
        <taxon>Bacillati</taxon>
        <taxon>Bacillota</taxon>
        <taxon>Clostridia</taxon>
        <taxon>Lachnospirales</taxon>
        <taxon>Vallitaleaceae</taxon>
        <taxon>Petrocella</taxon>
    </lineage>
</organism>
<dbReference type="Proteomes" id="UP000279029">
    <property type="component" value="Chromosome"/>
</dbReference>
<dbReference type="InterPro" id="IPR011006">
    <property type="entry name" value="CheY-like_superfamily"/>
</dbReference>
<comment type="subcellular location">
    <subcellularLocation>
        <location evidence="1">Cytoplasm</location>
    </subcellularLocation>
</comment>
<evidence type="ECO:0000256" key="5">
    <source>
        <dbReference type="ARBA" id="ARBA00023012"/>
    </source>
</evidence>
<feature type="domain" description="HTH araC/xylS-type" evidence="12">
    <location>
        <begin position="433"/>
        <end position="529"/>
    </location>
</feature>
<proteinExistence type="predicted"/>
<gene>
    <name evidence="14" type="ORF">PATL70BA_2556</name>
</gene>
<dbReference type="InterPro" id="IPR051552">
    <property type="entry name" value="HptR"/>
</dbReference>
<dbReference type="EMBL" id="LR130778">
    <property type="protein sequence ID" value="VDN48454.1"/>
    <property type="molecule type" value="Genomic_DNA"/>
</dbReference>
<dbReference type="AlphaFoldDB" id="A0A3P7NYY3"/>
<evidence type="ECO:0000259" key="12">
    <source>
        <dbReference type="PROSITE" id="PS01124"/>
    </source>
</evidence>
<dbReference type="GO" id="GO:0003700">
    <property type="term" value="F:DNA-binding transcription factor activity"/>
    <property type="evidence" value="ECO:0007669"/>
    <property type="project" value="InterPro"/>
</dbReference>
<evidence type="ECO:0000256" key="3">
    <source>
        <dbReference type="ARBA" id="ARBA00022490"/>
    </source>
</evidence>
<dbReference type="InterPro" id="IPR009057">
    <property type="entry name" value="Homeodomain-like_sf"/>
</dbReference>
<evidence type="ECO:0000256" key="9">
    <source>
        <dbReference type="ARBA" id="ARBA00024867"/>
    </source>
</evidence>
<evidence type="ECO:0000256" key="2">
    <source>
        <dbReference type="ARBA" id="ARBA00018672"/>
    </source>
</evidence>
<dbReference type="PROSITE" id="PS50110">
    <property type="entry name" value="RESPONSE_REGULATORY"/>
    <property type="match status" value="1"/>
</dbReference>
<keyword evidence="5" id="KW-0902">Two-component regulatory system</keyword>
<keyword evidence="3" id="KW-0963">Cytoplasm</keyword>
<keyword evidence="4 10" id="KW-0597">Phosphoprotein</keyword>
<dbReference type="SUPFAM" id="SSF52172">
    <property type="entry name" value="CheY-like"/>
    <property type="match status" value="1"/>
</dbReference>
<feature type="modified residue" description="4-aspartylphosphate" evidence="10">
    <location>
        <position position="55"/>
    </location>
</feature>
<dbReference type="GO" id="GO:0000160">
    <property type="term" value="P:phosphorelay signal transduction system"/>
    <property type="evidence" value="ECO:0007669"/>
    <property type="project" value="UniProtKB-KW"/>
</dbReference>
<evidence type="ECO:0000313" key="14">
    <source>
        <dbReference type="EMBL" id="VDN48454.1"/>
    </source>
</evidence>
<dbReference type="SMART" id="SM00342">
    <property type="entry name" value="HTH_ARAC"/>
    <property type="match status" value="1"/>
</dbReference>
<dbReference type="SMART" id="SM00448">
    <property type="entry name" value="REC"/>
    <property type="match status" value="1"/>
</dbReference>
<accession>A0A3P7NYY3</accession>
<dbReference type="PANTHER" id="PTHR42713">
    <property type="entry name" value="HISTIDINE KINASE-RELATED"/>
    <property type="match status" value="1"/>
</dbReference>
<dbReference type="InterPro" id="IPR020449">
    <property type="entry name" value="Tscrpt_reg_AraC-type_HTH"/>
</dbReference>
<dbReference type="PRINTS" id="PR00032">
    <property type="entry name" value="HTHARAC"/>
</dbReference>
<dbReference type="CDD" id="cd17536">
    <property type="entry name" value="REC_YesN-like"/>
    <property type="match status" value="1"/>
</dbReference>
<name>A0A3P7NYY3_9FIRM</name>
<feature type="domain" description="Response regulatory" evidence="13">
    <location>
        <begin position="3"/>
        <end position="120"/>
    </location>
</feature>
<evidence type="ECO:0000313" key="15">
    <source>
        <dbReference type="Proteomes" id="UP000279029"/>
    </source>
</evidence>